<comment type="caution">
    <text evidence="2">The sequence shown here is derived from an EMBL/GenBank/DDBJ whole genome shotgun (WGS) entry which is preliminary data.</text>
</comment>
<keyword evidence="1" id="KW-0472">Membrane</keyword>
<sequence>MSVHAAAISAALRGCFVHLFLSPGRGARVKLSGALLNKTLKVRLKLSLITRRGALGAFVGKVKMLTRIDSGRGSIGALGPAPPGAPSELSLLYYRLSEKKIPLSYDEIVKSRYANLYILHYYPLIIIIMMYH</sequence>
<dbReference type="EMBL" id="BGZK01002382">
    <property type="protein sequence ID" value="GBP93476.1"/>
    <property type="molecule type" value="Genomic_DNA"/>
</dbReference>
<evidence type="ECO:0000313" key="2">
    <source>
        <dbReference type="EMBL" id="GBP93476.1"/>
    </source>
</evidence>
<gene>
    <name evidence="2" type="ORF">EVAR_68713_1</name>
</gene>
<organism evidence="2 3">
    <name type="scientific">Eumeta variegata</name>
    <name type="common">Bagworm moth</name>
    <name type="synonym">Eumeta japonica</name>
    <dbReference type="NCBI Taxonomy" id="151549"/>
    <lineage>
        <taxon>Eukaryota</taxon>
        <taxon>Metazoa</taxon>
        <taxon>Ecdysozoa</taxon>
        <taxon>Arthropoda</taxon>
        <taxon>Hexapoda</taxon>
        <taxon>Insecta</taxon>
        <taxon>Pterygota</taxon>
        <taxon>Neoptera</taxon>
        <taxon>Endopterygota</taxon>
        <taxon>Lepidoptera</taxon>
        <taxon>Glossata</taxon>
        <taxon>Ditrysia</taxon>
        <taxon>Tineoidea</taxon>
        <taxon>Psychidae</taxon>
        <taxon>Oiketicinae</taxon>
        <taxon>Eumeta</taxon>
    </lineage>
</organism>
<dbReference type="Proteomes" id="UP000299102">
    <property type="component" value="Unassembled WGS sequence"/>
</dbReference>
<protein>
    <submittedName>
        <fullName evidence="2">Uncharacterized protein</fullName>
    </submittedName>
</protein>
<keyword evidence="1" id="KW-1133">Transmembrane helix</keyword>
<evidence type="ECO:0000256" key="1">
    <source>
        <dbReference type="SAM" id="Phobius"/>
    </source>
</evidence>
<feature type="transmembrane region" description="Helical" evidence="1">
    <location>
        <begin position="113"/>
        <end position="131"/>
    </location>
</feature>
<accession>A0A4C1ZYE0</accession>
<keyword evidence="3" id="KW-1185">Reference proteome</keyword>
<evidence type="ECO:0000313" key="3">
    <source>
        <dbReference type="Proteomes" id="UP000299102"/>
    </source>
</evidence>
<proteinExistence type="predicted"/>
<reference evidence="2 3" key="1">
    <citation type="journal article" date="2019" name="Commun. Biol.">
        <title>The bagworm genome reveals a unique fibroin gene that provides high tensile strength.</title>
        <authorList>
            <person name="Kono N."/>
            <person name="Nakamura H."/>
            <person name="Ohtoshi R."/>
            <person name="Tomita M."/>
            <person name="Numata K."/>
            <person name="Arakawa K."/>
        </authorList>
    </citation>
    <scope>NUCLEOTIDE SEQUENCE [LARGE SCALE GENOMIC DNA]</scope>
</reference>
<name>A0A4C1ZYE0_EUMVA</name>
<keyword evidence="1" id="KW-0812">Transmembrane</keyword>
<dbReference type="AlphaFoldDB" id="A0A4C1ZYE0"/>